<organism evidence="1">
    <name type="scientific">Diabrotica virgifera virgifera</name>
    <name type="common">western corn rootworm</name>
    <dbReference type="NCBI Taxonomy" id="50390"/>
    <lineage>
        <taxon>Eukaryota</taxon>
        <taxon>Metazoa</taxon>
        <taxon>Ecdysozoa</taxon>
        <taxon>Arthropoda</taxon>
        <taxon>Hexapoda</taxon>
        <taxon>Insecta</taxon>
        <taxon>Pterygota</taxon>
        <taxon>Neoptera</taxon>
        <taxon>Endopterygota</taxon>
        <taxon>Coleoptera</taxon>
        <taxon>Polyphaga</taxon>
        <taxon>Cucujiformia</taxon>
        <taxon>Chrysomeloidea</taxon>
        <taxon>Chrysomelidae</taxon>
        <taxon>Galerucinae</taxon>
        <taxon>Diabroticina</taxon>
        <taxon>Diabroticites</taxon>
        <taxon>Diabrotica</taxon>
    </lineage>
</organism>
<name>A0A6P7GFF6_DIAVI</name>
<accession>A0A6P7GFF6</accession>
<proteinExistence type="predicted"/>
<evidence type="ECO:0000313" key="1">
    <source>
        <dbReference type="RefSeq" id="XP_028148361.1"/>
    </source>
</evidence>
<dbReference type="InParanoid" id="A0A6P7GFF6"/>
<dbReference type="AlphaFoldDB" id="A0A6P7GFF6"/>
<dbReference type="RefSeq" id="XP_028148361.1">
    <property type="nucleotide sequence ID" value="XM_028292560.1"/>
</dbReference>
<sequence>MTRLTATVVWPVTSDWPLSQKSEILRFSEVGAEKIIEFQSLDNSEELNGNSKLLFNIFNLFKNTVDIHTIQNTETGGITDDIQDIITETHISSDLTLKPAGGNEIIYNIQDIPDITEDNLLSDFLVQLPEDGDITYNIKDTIVTEDTMNLDIQSTSDNLPLVNPDNSLCKEIDTSIDKFFFWPKTPERKGKKQTE</sequence>
<reference evidence="1" key="1">
    <citation type="submission" date="2025-08" db="UniProtKB">
        <authorList>
            <consortium name="RefSeq"/>
        </authorList>
    </citation>
    <scope>IDENTIFICATION</scope>
    <source>
        <tissue evidence="1">Whole insect</tissue>
    </source>
</reference>
<gene>
    <name evidence="1" type="primary">LOC114341747</name>
</gene>
<protein>
    <submittedName>
        <fullName evidence="1">Uncharacterized protein LOC114341747</fullName>
    </submittedName>
</protein>